<keyword evidence="3 6" id="KW-0658">Purine biosynthesis</keyword>
<protein>
    <recommendedName>
        <fullName evidence="6">Phosphoribosylglycinamide formyltransferase</fullName>
        <ecNumber evidence="6">2.1.2.2</ecNumber>
    </recommendedName>
    <alternativeName>
        <fullName evidence="6">5'-phosphoribosylglycinamide transformylase</fullName>
    </alternativeName>
    <alternativeName>
        <fullName evidence="6">GAR transformylase</fullName>
        <shortName evidence="6">GART</shortName>
    </alternativeName>
</protein>
<dbReference type="PANTHER" id="PTHR43369">
    <property type="entry name" value="PHOSPHORIBOSYLGLYCINAMIDE FORMYLTRANSFERASE"/>
    <property type="match status" value="1"/>
</dbReference>
<gene>
    <name evidence="6" type="primary">purN</name>
    <name evidence="8" type="ORF">GXW71_18360</name>
</gene>
<feature type="binding site" evidence="6">
    <location>
        <position position="114"/>
    </location>
    <ligand>
        <name>(6R)-10-formyltetrahydrofolate</name>
        <dbReference type="ChEBI" id="CHEBI:195366"/>
    </ligand>
</feature>
<dbReference type="Pfam" id="PF00551">
    <property type="entry name" value="Formyl_trans_N"/>
    <property type="match status" value="1"/>
</dbReference>
<dbReference type="InterPro" id="IPR002376">
    <property type="entry name" value="Formyl_transf_N"/>
</dbReference>
<feature type="domain" description="Formyl transferase N-terminal" evidence="7">
    <location>
        <begin position="9"/>
        <end position="189"/>
    </location>
</feature>
<comment type="similarity">
    <text evidence="4 6">Belongs to the GART family.</text>
</comment>
<organism evidence="8 9">
    <name type="scientific">Plastoroseomonas hellenica</name>
    <dbReference type="NCBI Taxonomy" id="2687306"/>
    <lineage>
        <taxon>Bacteria</taxon>
        <taxon>Pseudomonadati</taxon>
        <taxon>Pseudomonadota</taxon>
        <taxon>Alphaproteobacteria</taxon>
        <taxon>Acetobacterales</taxon>
        <taxon>Acetobacteraceae</taxon>
        <taxon>Plastoroseomonas</taxon>
    </lineage>
</organism>
<feature type="binding site" evidence="6">
    <location>
        <position position="72"/>
    </location>
    <ligand>
        <name>(6R)-10-formyltetrahydrofolate</name>
        <dbReference type="ChEBI" id="CHEBI:195366"/>
    </ligand>
</feature>
<sequence length="221" mass="23027">MNTPAGRVRTAVLISGRGSNMAALIEAARAPGYPAEIALVLSNRADAAGLARAAEAGIPTATVESRSFKGDREGFERAMQAEIIRHDIALVALAGFLRVLTPWFVRQWEGRMLNIHPALLPAFPGLDTHARALAAGVRLHGCTVHLVSAGVDEGPILAQAAVPVLAGDTEAALAARVLEQEHRLFPAALAWLAAGRVRLEGDVARIAVPDASGALANPLPG</sequence>
<evidence type="ECO:0000256" key="6">
    <source>
        <dbReference type="HAMAP-Rule" id="MF_01930"/>
    </source>
</evidence>
<dbReference type="RefSeq" id="WP_211854006.1">
    <property type="nucleotide sequence ID" value="NZ_JAAGBB010000022.1"/>
</dbReference>
<dbReference type="InterPro" id="IPR004607">
    <property type="entry name" value="GART"/>
</dbReference>
<evidence type="ECO:0000256" key="5">
    <source>
        <dbReference type="ARBA" id="ARBA00047664"/>
    </source>
</evidence>
<dbReference type="PANTHER" id="PTHR43369:SF2">
    <property type="entry name" value="PHOSPHORIBOSYLGLYCINAMIDE FORMYLTRANSFERASE"/>
    <property type="match status" value="1"/>
</dbReference>
<dbReference type="Gene3D" id="3.40.50.170">
    <property type="entry name" value="Formyl transferase, N-terminal domain"/>
    <property type="match status" value="1"/>
</dbReference>
<evidence type="ECO:0000256" key="4">
    <source>
        <dbReference type="ARBA" id="ARBA00038440"/>
    </source>
</evidence>
<evidence type="ECO:0000313" key="8">
    <source>
        <dbReference type="EMBL" id="MBR0666331.1"/>
    </source>
</evidence>
<comment type="caution">
    <text evidence="6">Lacks conserved residue(s) required for the propagation of feature annotation.</text>
</comment>
<dbReference type="NCBIfam" id="TIGR00639">
    <property type="entry name" value="PurN"/>
    <property type="match status" value="1"/>
</dbReference>
<dbReference type="InterPro" id="IPR001555">
    <property type="entry name" value="GART_AS"/>
</dbReference>
<dbReference type="PROSITE" id="PS00373">
    <property type="entry name" value="GART"/>
    <property type="match status" value="1"/>
</dbReference>
<dbReference type="Proteomes" id="UP001196870">
    <property type="component" value="Unassembled WGS sequence"/>
</dbReference>
<evidence type="ECO:0000256" key="3">
    <source>
        <dbReference type="ARBA" id="ARBA00022755"/>
    </source>
</evidence>
<evidence type="ECO:0000313" key="9">
    <source>
        <dbReference type="Proteomes" id="UP001196870"/>
    </source>
</evidence>
<feature type="binding site" evidence="6">
    <location>
        <begin position="18"/>
        <end position="20"/>
    </location>
    <ligand>
        <name>N(1)-(5-phospho-beta-D-ribosyl)glycinamide</name>
        <dbReference type="ChEBI" id="CHEBI:143788"/>
    </ligand>
</feature>
<feature type="site" description="Raises pKa of active site His" evidence="6">
    <location>
        <position position="152"/>
    </location>
</feature>
<dbReference type="InterPro" id="IPR036477">
    <property type="entry name" value="Formyl_transf_N_sf"/>
</dbReference>
<comment type="pathway">
    <text evidence="1 6">Purine metabolism; IMP biosynthesis via de novo pathway; N(2)-formyl-N(1)-(5-phospho-D-ribosyl)glycinamide from N(1)-(5-phospho-D-ribosyl)glycinamide (10-formyl THF route): step 1/1.</text>
</comment>
<comment type="catalytic activity">
    <reaction evidence="5 6">
        <text>N(1)-(5-phospho-beta-D-ribosyl)glycinamide + (6R)-10-formyltetrahydrofolate = N(2)-formyl-N(1)-(5-phospho-beta-D-ribosyl)glycinamide + (6S)-5,6,7,8-tetrahydrofolate + H(+)</text>
        <dbReference type="Rhea" id="RHEA:15053"/>
        <dbReference type="ChEBI" id="CHEBI:15378"/>
        <dbReference type="ChEBI" id="CHEBI:57453"/>
        <dbReference type="ChEBI" id="CHEBI:143788"/>
        <dbReference type="ChEBI" id="CHEBI:147286"/>
        <dbReference type="ChEBI" id="CHEBI:195366"/>
        <dbReference type="EC" id="2.1.2.2"/>
    </reaction>
</comment>
<keyword evidence="9" id="KW-1185">Reference proteome</keyword>
<reference evidence="9" key="1">
    <citation type="journal article" date="2021" name="Syst. Appl. Microbiol.">
        <title>Roseomonas hellenica sp. nov., isolated from roots of wild-growing Alkanna tinctoria.</title>
        <authorList>
            <person name="Rat A."/>
            <person name="Naranjo H.D."/>
            <person name="Lebbe L."/>
            <person name="Cnockaert M."/>
            <person name="Krigas N."/>
            <person name="Grigoriadou K."/>
            <person name="Maloupa E."/>
            <person name="Willems A."/>
        </authorList>
    </citation>
    <scope>NUCLEOTIDE SEQUENCE [LARGE SCALE GENOMIC DNA]</scope>
    <source>
        <strain evidence="9">LMG 31523</strain>
    </source>
</reference>
<dbReference type="EMBL" id="JAAGBB010000022">
    <property type="protein sequence ID" value="MBR0666331.1"/>
    <property type="molecule type" value="Genomic_DNA"/>
</dbReference>
<dbReference type="SUPFAM" id="SSF53328">
    <property type="entry name" value="Formyltransferase"/>
    <property type="match status" value="1"/>
</dbReference>
<comment type="caution">
    <text evidence="8">The sequence shown here is derived from an EMBL/GenBank/DDBJ whole genome shotgun (WGS) entry which is preliminary data.</text>
</comment>
<dbReference type="EC" id="2.1.2.2" evidence="6"/>
<dbReference type="HAMAP" id="MF_01930">
    <property type="entry name" value="PurN"/>
    <property type="match status" value="1"/>
</dbReference>
<dbReference type="GO" id="GO:0004644">
    <property type="term" value="F:phosphoribosylglycinamide formyltransferase activity"/>
    <property type="evidence" value="ECO:0007669"/>
    <property type="project" value="UniProtKB-EC"/>
</dbReference>
<comment type="function">
    <text evidence="6">Catalyzes the transfer of a formyl group from 10-formyltetrahydrofolate to 5-phospho-ribosyl-glycinamide (GAR), producing 5-phospho-ribosyl-N-formylglycinamide (FGAR) and tetrahydrofolate.</text>
</comment>
<evidence type="ECO:0000256" key="2">
    <source>
        <dbReference type="ARBA" id="ARBA00022679"/>
    </source>
</evidence>
<dbReference type="CDD" id="cd08645">
    <property type="entry name" value="FMT_core_GART"/>
    <property type="match status" value="1"/>
</dbReference>
<accession>A0ABS5F1C1</accession>
<evidence type="ECO:0000256" key="1">
    <source>
        <dbReference type="ARBA" id="ARBA00005054"/>
    </source>
</evidence>
<keyword evidence="2 6" id="KW-0808">Transferase</keyword>
<feature type="active site" description="Proton donor" evidence="6">
    <location>
        <position position="116"/>
    </location>
</feature>
<proteinExistence type="inferred from homology"/>
<name>A0ABS5F1C1_9PROT</name>
<evidence type="ECO:0000259" key="7">
    <source>
        <dbReference type="Pfam" id="PF00551"/>
    </source>
</evidence>